<feature type="domain" description="RNA polymerase sigma-70 region 2" evidence="5">
    <location>
        <begin position="38"/>
        <end position="95"/>
    </location>
</feature>
<evidence type="ECO:0000256" key="1">
    <source>
        <dbReference type="ARBA" id="ARBA00010641"/>
    </source>
</evidence>
<protein>
    <submittedName>
        <fullName evidence="7">Sigma-70 family RNA polymerase sigma factor</fullName>
    </submittedName>
</protein>
<keyword evidence="2" id="KW-0805">Transcription regulation</keyword>
<evidence type="ECO:0000259" key="6">
    <source>
        <dbReference type="Pfam" id="PF08281"/>
    </source>
</evidence>
<keyword evidence="4" id="KW-0804">Transcription</keyword>
<organism evidence="7 8">
    <name type="scientific">Marinifilum caeruleilacunae</name>
    <dbReference type="NCBI Taxonomy" id="2499076"/>
    <lineage>
        <taxon>Bacteria</taxon>
        <taxon>Pseudomonadati</taxon>
        <taxon>Bacteroidota</taxon>
        <taxon>Bacteroidia</taxon>
        <taxon>Marinilabiliales</taxon>
        <taxon>Marinifilaceae</taxon>
    </lineage>
</organism>
<dbReference type="Proteomes" id="UP000732105">
    <property type="component" value="Unassembled WGS sequence"/>
</dbReference>
<comment type="similarity">
    <text evidence="1">Belongs to the sigma-70 factor family. ECF subfamily.</text>
</comment>
<dbReference type="InterPro" id="IPR007627">
    <property type="entry name" value="RNA_pol_sigma70_r2"/>
</dbReference>
<dbReference type="NCBIfam" id="TIGR02937">
    <property type="entry name" value="sigma70-ECF"/>
    <property type="match status" value="1"/>
</dbReference>
<proteinExistence type="inferred from homology"/>
<dbReference type="Gene3D" id="1.10.10.10">
    <property type="entry name" value="Winged helix-like DNA-binding domain superfamily/Winged helix DNA-binding domain"/>
    <property type="match status" value="1"/>
</dbReference>
<dbReference type="Gene3D" id="1.10.1740.10">
    <property type="match status" value="1"/>
</dbReference>
<dbReference type="InterPro" id="IPR013325">
    <property type="entry name" value="RNA_pol_sigma_r2"/>
</dbReference>
<gene>
    <name evidence="7" type="ORF">ELS83_00285</name>
</gene>
<keyword evidence="3" id="KW-0731">Sigma factor</keyword>
<dbReference type="PANTHER" id="PTHR43133:SF25">
    <property type="entry name" value="RNA POLYMERASE SIGMA FACTOR RFAY-RELATED"/>
    <property type="match status" value="1"/>
</dbReference>
<comment type="caution">
    <text evidence="7">The sequence shown here is derived from an EMBL/GenBank/DDBJ whole genome shotgun (WGS) entry which is preliminary data.</text>
</comment>
<dbReference type="EMBL" id="RZNH01000001">
    <property type="protein sequence ID" value="NOU58232.1"/>
    <property type="molecule type" value="Genomic_DNA"/>
</dbReference>
<dbReference type="Pfam" id="PF04542">
    <property type="entry name" value="Sigma70_r2"/>
    <property type="match status" value="1"/>
</dbReference>
<dbReference type="InterPro" id="IPR013249">
    <property type="entry name" value="RNA_pol_sigma70_r4_t2"/>
</dbReference>
<evidence type="ECO:0000256" key="4">
    <source>
        <dbReference type="ARBA" id="ARBA00023163"/>
    </source>
</evidence>
<dbReference type="SUPFAM" id="SSF88946">
    <property type="entry name" value="Sigma2 domain of RNA polymerase sigma factors"/>
    <property type="match status" value="1"/>
</dbReference>
<dbReference type="Pfam" id="PF08281">
    <property type="entry name" value="Sigma70_r4_2"/>
    <property type="match status" value="1"/>
</dbReference>
<evidence type="ECO:0000313" key="7">
    <source>
        <dbReference type="EMBL" id="NOU58232.1"/>
    </source>
</evidence>
<evidence type="ECO:0000259" key="5">
    <source>
        <dbReference type="Pfam" id="PF04542"/>
    </source>
</evidence>
<feature type="domain" description="RNA polymerase sigma factor 70 region 4 type 2" evidence="6">
    <location>
        <begin position="128"/>
        <end position="177"/>
    </location>
</feature>
<dbReference type="SUPFAM" id="SSF88659">
    <property type="entry name" value="Sigma3 and sigma4 domains of RNA polymerase sigma factors"/>
    <property type="match status" value="1"/>
</dbReference>
<keyword evidence="8" id="KW-1185">Reference proteome</keyword>
<dbReference type="PANTHER" id="PTHR43133">
    <property type="entry name" value="RNA POLYMERASE ECF-TYPE SIGMA FACTO"/>
    <property type="match status" value="1"/>
</dbReference>
<sequence>MIDCFLSNVFVFLLDKTEKDTIMTTIEFNNTIVNLEEQLRVYAYRLTNNREDALDLCQETVLKAFLYKAKFSHNNLKAWLYTIMKNLFINAYRKRIKQREWMAHETNQNLGKVNVSFDNPYSTQNYKDIMKELDKLEESLRTPFKMFLEGFKYREIAEQTDLPIGTIKSRIFQGRKILSEQLADYS</sequence>
<evidence type="ECO:0000313" key="8">
    <source>
        <dbReference type="Proteomes" id="UP000732105"/>
    </source>
</evidence>
<reference evidence="7 8" key="1">
    <citation type="submission" date="2018-12" db="EMBL/GenBank/DDBJ databases">
        <title>Marinifilum JC070 sp. nov., a marine bacterium isolated from Yongle Blue Hole in the South China Sea.</title>
        <authorList>
            <person name="Fu T."/>
        </authorList>
    </citation>
    <scope>NUCLEOTIDE SEQUENCE [LARGE SCALE GENOMIC DNA]</scope>
    <source>
        <strain evidence="7 8">JC070</strain>
    </source>
</reference>
<dbReference type="InterPro" id="IPR014284">
    <property type="entry name" value="RNA_pol_sigma-70_dom"/>
</dbReference>
<dbReference type="InterPro" id="IPR039425">
    <property type="entry name" value="RNA_pol_sigma-70-like"/>
</dbReference>
<evidence type="ECO:0000256" key="2">
    <source>
        <dbReference type="ARBA" id="ARBA00023015"/>
    </source>
</evidence>
<dbReference type="CDD" id="cd06171">
    <property type="entry name" value="Sigma70_r4"/>
    <property type="match status" value="1"/>
</dbReference>
<name>A0ABX1WQ73_9BACT</name>
<evidence type="ECO:0000256" key="3">
    <source>
        <dbReference type="ARBA" id="ARBA00023082"/>
    </source>
</evidence>
<dbReference type="InterPro" id="IPR036388">
    <property type="entry name" value="WH-like_DNA-bd_sf"/>
</dbReference>
<dbReference type="InterPro" id="IPR013324">
    <property type="entry name" value="RNA_pol_sigma_r3/r4-like"/>
</dbReference>
<accession>A0ABX1WQ73</accession>